<dbReference type="GO" id="GO:0003676">
    <property type="term" value="F:nucleic acid binding"/>
    <property type="evidence" value="ECO:0007669"/>
    <property type="project" value="InterPro"/>
</dbReference>
<dbReference type="SUPFAM" id="SSF57756">
    <property type="entry name" value="Retrovirus zinc finger-like domains"/>
    <property type="match status" value="1"/>
</dbReference>
<organism evidence="4 5">
    <name type="scientific">Decorospora gaudefroyi</name>
    <dbReference type="NCBI Taxonomy" id="184978"/>
    <lineage>
        <taxon>Eukaryota</taxon>
        <taxon>Fungi</taxon>
        <taxon>Dikarya</taxon>
        <taxon>Ascomycota</taxon>
        <taxon>Pezizomycotina</taxon>
        <taxon>Dothideomycetes</taxon>
        <taxon>Pleosporomycetidae</taxon>
        <taxon>Pleosporales</taxon>
        <taxon>Pleosporineae</taxon>
        <taxon>Pleosporaceae</taxon>
        <taxon>Decorospora</taxon>
    </lineage>
</organism>
<dbReference type="Pfam" id="PF04889">
    <property type="entry name" value="Cwf_Cwc_15"/>
    <property type="match status" value="1"/>
</dbReference>
<keyword evidence="1" id="KW-0863">Zinc-finger</keyword>
<dbReference type="GO" id="GO:0008270">
    <property type="term" value="F:zinc ion binding"/>
    <property type="evidence" value="ECO:0007669"/>
    <property type="project" value="UniProtKB-KW"/>
</dbReference>
<feature type="domain" description="CCHC-type" evidence="3">
    <location>
        <begin position="240"/>
        <end position="254"/>
    </location>
</feature>
<dbReference type="OrthoDB" id="427960at2759"/>
<keyword evidence="1" id="KW-0479">Metal-binding</keyword>
<feature type="compositionally biased region" description="Acidic residues" evidence="2">
    <location>
        <begin position="151"/>
        <end position="168"/>
    </location>
</feature>
<keyword evidence="1" id="KW-0862">Zinc</keyword>
<sequence length="271" mass="29093">MSGYTPKTMSQGLMGMKFMQRAAAKSSPSSPSAPNGPPTKKARLANGASAAGTSDYDIIQAAQVAEEKKRQVAFDKAAQHTGETKWVLSFQDPLVGKRQDGMKVRQAGFAEIDAEDDSDSDSQDAKPVRIQFGGGVKRADNTIPFIKAENSESESESSSDDYDPDDPTAELIRETKREMAAERRESRRARANAANDSSKGTPRRPDEDANLNGLTSLSGGGRLGSGRGGKFDDGMRNVECYRCKQKGHIAVKCPTMSGSAGRGRGRGRGRR</sequence>
<feature type="region of interest" description="Disordered" evidence="2">
    <location>
        <begin position="1"/>
        <end position="52"/>
    </location>
</feature>
<dbReference type="GO" id="GO:0005681">
    <property type="term" value="C:spliceosomal complex"/>
    <property type="evidence" value="ECO:0007669"/>
    <property type="project" value="InterPro"/>
</dbReference>
<dbReference type="SMART" id="SM00343">
    <property type="entry name" value="ZnF_C2HC"/>
    <property type="match status" value="1"/>
</dbReference>
<dbReference type="Proteomes" id="UP000800040">
    <property type="component" value="Unassembled WGS sequence"/>
</dbReference>
<dbReference type="InterPro" id="IPR006973">
    <property type="entry name" value="Cwf_Cwc_15"/>
</dbReference>
<evidence type="ECO:0000256" key="1">
    <source>
        <dbReference type="PROSITE-ProRule" id="PRU00047"/>
    </source>
</evidence>
<dbReference type="Gene3D" id="4.10.60.10">
    <property type="entry name" value="Zinc finger, CCHC-type"/>
    <property type="match status" value="1"/>
</dbReference>
<feature type="compositionally biased region" description="Polar residues" evidence="2">
    <location>
        <begin position="1"/>
        <end position="11"/>
    </location>
</feature>
<evidence type="ECO:0000313" key="4">
    <source>
        <dbReference type="EMBL" id="KAF1828236.1"/>
    </source>
</evidence>
<reference evidence="4" key="1">
    <citation type="submission" date="2020-01" db="EMBL/GenBank/DDBJ databases">
        <authorList>
            <consortium name="DOE Joint Genome Institute"/>
            <person name="Haridas S."/>
            <person name="Albert R."/>
            <person name="Binder M."/>
            <person name="Bloem J."/>
            <person name="Labutti K."/>
            <person name="Salamov A."/>
            <person name="Andreopoulos B."/>
            <person name="Baker S.E."/>
            <person name="Barry K."/>
            <person name="Bills G."/>
            <person name="Bluhm B.H."/>
            <person name="Cannon C."/>
            <person name="Castanera R."/>
            <person name="Culley D.E."/>
            <person name="Daum C."/>
            <person name="Ezra D."/>
            <person name="Gonzalez J.B."/>
            <person name="Henrissat B."/>
            <person name="Kuo A."/>
            <person name="Liang C."/>
            <person name="Lipzen A."/>
            <person name="Lutzoni F."/>
            <person name="Magnuson J."/>
            <person name="Mondo S."/>
            <person name="Nolan M."/>
            <person name="Ohm R."/>
            <person name="Pangilinan J."/>
            <person name="Park H.-J."/>
            <person name="Ramirez L."/>
            <person name="Alfaro M."/>
            <person name="Sun H."/>
            <person name="Tritt A."/>
            <person name="Yoshinaga Y."/>
            <person name="Zwiers L.-H."/>
            <person name="Turgeon B.G."/>
            <person name="Goodwin S.B."/>
            <person name="Spatafora J.W."/>
            <person name="Crous P.W."/>
            <person name="Grigoriev I.V."/>
        </authorList>
    </citation>
    <scope>NUCLEOTIDE SEQUENCE</scope>
    <source>
        <strain evidence="4">P77</strain>
    </source>
</reference>
<evidence type="ECO:0000313" key="5">
    <source>
        <dbReference type="Proteomes" id="UP000800040"/>
    </source>
</evidence>
<dbReference type="PROSITE" id="PS50158">
    <property type="entry name" value="ZF_CCHC"/>
    <property type="match status" value="1"/>
</dbReference>
<accession>A0A6A5JXD1</accession>
<evidence type="ECO:0000259" key="3">
    <source>
        <dbReference type="PROSITE" id="PS50158"/>
    </source>
</evidence>
<dbReference type="EMBL" id="ML975602">
    <property type="protein sequence ID" value="KAF1828236.1"/>
    <property type="molecule type" value="Genomic_DNA"/>
</dbReference>
<dbReference type="InterPro" id="IPR036875">
    <property type="entry name" value="Znf_CCHC_sf"/>
</dbReference>
<feature type="region of interest" description="Disordered" evidence="2">
    <location>
        <begin position="107"/>
        <end position="235"/>
    </location>
</feature>
<feature type="region of interest" description="Disordered" evidence="2">
    <location>
        <begin position="251"/>
        <end position="271"/>
    </location>
</feature>
<feature type="compositionally biased region" description="Gly residues" evidence="2">
    <location>
        <begin position="218"/>
        <end position="228"/>
    </location>
</feature>
<gene>
    <name evidence="4" type="ORF">BDW02DRAFT_563322</name>
</gene>
<proteinExistence type="predicted"/>
<evidence type="ECO:0000256" key="2">
    <source>
        <dbReference type="SAM" id="MobiDB-lite"/>
    </source>
</evidence>
<feature type="compositionally biased region" description="Basic and acidic residues" evidence="2">
    <location>
        <begin position="171"/>
        <end position="185"/>
    </location>
</feature>
<dbReference type="Pfam" id="PF00098">
    <property type="entry name" value="zf-CCHC"/>
    <property type="match status" value="1"/>
</dbReference>
<dbReference type="InterPro" id="IPR001878">
    <property type="entry name" value="Znf_CCHC"/>
</dbReference>
<keyword evidence="5" id="KW-1185">Reference proteome</keyword>
<name>A0A6A5JXD1_9PLEO</name>
<protein>
    <recommendedName>
        <fullName evidence="3">CCHC-type domain-containing protein</fullName>
    </recommendedName>
</protein>
<dbReference type="AlphaFoldDB" id="A0A6A5JXD1"/>
<dbReference type="GO" id="GO:0000398">
    <property type="term" value="P:mRNA splicing, via spliceosome"/>
    <property type="evidence" value="ECO:0007669"/>
    <property type="project" value="InterPro"/>
</dbReference>
<feature type="compositionally biased region" description="Acidic residues" evidence="2">
    <location>
        <begin position="112"/>
        <end position="122"/>
    </location>
</feature>
<feature type="compositionally biased region" description="Low complexity" evidence="2">
    <location>
        <begin position="22"/>
        <end position="33"/>
    </location>
</feature>